<dbReference type="InterPro" id="IPR050378">
    <property type="entry name" value="Metallo-dep_Hydrolases_sf"/>
</dbReference>
<keyword evidence="3" id="KW-1185">Reference proteome</keyword>
<dbReference type="Gene3D" id="3.20.20.140">
    <property type="entry name" value="Metal-dependent hydrolases"/>
    <property type="match status" value="1"/>
</dbReference>
<reference evidence="1 3" key="2">
    <citation type="submission" date="2018-03" db="EMBL/GenBank/DDBJ databases">
        <title>Genomic Encyclopedia of Archaeal and Bacterial Type Strains, Phase II (KMG-II): from individual species to whole genera.</title>
        <authorList>
            <person name="Goeker M."/>
        </authorList>
    </citation>
    <scope>NUCLEOTIDE SEQUENCE [LARGE SCALE GENOMIC DNA]</scope>
    <source>
        <strain evidence="1 3">DSM 25227</strain>
    </source>
</reference>
<organism evidence="2 4">
    <name type="scientific">Jannaschia seohaensis</name>
    <dbReference type="NCBI Taxonomy" id="475081"/>
    <lineage>
        <taxon>Bacteria</taxon>
        <taxon>Pseudomonadati</taxon>
        <taxon>Pseudomonadota</taxon>
        <taxon>Alphaproteobacteria</taxon>
        <taxon>Rhodobacterales</taxon>
        <taxon>Roseobacteraceae</taxon>
        <taxon>Jannaschia</taxon>
    </lineage>
</organism>
<evidence type="ECO:0000313" key="3">
    <source>
        <dbReference type="Proteomes" id="UP000245839"/>
    </source>
</evidence>
<evidence type="ECO:0000313" key="4">
    <source>
        <dbReference type="Proteomes" id="UP000251571"/>
    </source>
</evidence>
<dbReference type="Proteomes" id="UP000245839">
    <property type="component" value="Unassembled WGS sequence"/>
</dbReference>
<name>A0A2Y9AWF7_9RHOB</name>
<reference evidence="2 4" key="1">
    <citation type="submission" date="2016-10" db="EMBL/GenBank/DDBJ databases">
        <authorList>
            <person name="Cai Z."/>
        </authorList>
    </citation>
    <scope>NUCLEOTIDE SEQUENCE [LARGE SCALE GENOMIC DNA]</scope>
    <source>
        <strain evidence="2 4">DSM 25227</strain>
    </source>
</reference>
<dbReference type="PANTHER" id="PTHR11647:SF1">
    <property type="entry name" value="COLLAPSIN RESPONSE MEDIATOR PROTEIN"/>
    <property type="match status" value="1"/>
</dbReference>
<dbReference type="Gene3D" id="2.30.40.10">
    <property type="entry name" value="Urease, subunit C, domain 1"/>
    <property type="match status" value="1"/>
</dbReference>
<gene>
    <name evidence="1" type="ORF">BCF38_107122</name>
    <name evidence="2" type="ORF">SAMN05421539_107122</name>
</gene>
<accession>A0A2Y9AWF7</accession>
<dbReference type="Proteomes" id="UP000251571">
    <property type="component" value="Unassembled WGS sequence"/>
</dbReference>
<dbReference type="GO" id="GO:0016810">
    <property type="term" value="F:hydrolase activity, acting on carbon-nitrogen (but not peptide) bonds"/>
    <property type="evidence" value="ECO:0007669"/>
    <property type="project" value="InterPro"/>
</dbReference>
<proteinExistence type="predicted"/>
<dbReference type="EMBL" id="UETC01000007">
    <property type="protein sequence ID" value="SSA48346.1"/>
    <property type="molecule type" value="Genomic_DNA"/>
</dbReference>
<dbReference type="SUPFAM" id="SSF51338">
    <property type="entry name" value="Composite domain of metallo-dependent hydrolases"/>
    <property type="match status" value="1"/>
</dbReference>
<dbReference type="EMBL" id="QGDJ01000007">
    <property type="protein sequence ID" value="PWJ17009.1"/>
    <property type="molecule type" value="Genomic_DNA"/>
</dbReference>
<protein>
    <recommendedName>
        <fullName evidence="5">8-oxoguanine deaminase</fullName>
    </recommendedName>
</protein>
<sequence length="85" mass="9021">MRWRFSMAETLIAGGLLWRPEGVRSADLLIRDGAIAEIGPGLATEGARLDAGGCLVTPGLVNTHHHLYQTLTRAVPAGQDALLFG</sequence>
<dbReference type="AlphaFoldDB" id="A0A2Y9AWF7"/>
<evidence type="ECO:0000313" key="2">
    <source>
        <dbReference type="EMBL" id="SSA48346.1"/>
    </source>
</evidence>
<evidence type="ECO:0008006" key="5">
    <source>
        <dbReference type="Google" id="ProtNLM"/>
    </source>
</evidence>
<evidence type="ECO:0000313" key="1">
    <source>
        <dbReference type="EMBL" id="PWJ17009.1"/>
    </source>
</evidence>
<dbReference type="InterPro" id="IPR011059">
    <property type="entry name" value="Metal-dep_hydrolase_composite"/>
</dbReference>
<dbReference type="PANTHER" id="PTHR11647">
    <property type="entry name" value="HYDRANTOINASE/DIHYDROPYRIMIDINASE FAMILY MEMBER"/>
    <property type="match status" value="1"/>
</dbReference>